<keyword evidence="3 7" id="KW-0813">Transport</keyword>
<feature type="transmembrane region" description="Helical" evidence="7">
    <location>
        <begin position="155"/>
        <end position="173"/>
    </location>
</feature>
<dbReference type="EMBL" id="ML992507">
    <property type="protein sequence ID" value="KAF2223150.1"/>
    <property type="molecule type" value="Genomic_DNA"/>
</dbReference>
<comment type="similarity">
    <text evidence="2 7">Belongs to the ferroportin (FP) (TC 2.A.100) family. SLC40A subfamily.</text>
</comment>
<dbReference type="SUPFAM" id="SSF103473">
    <property type="entry name" value="MFS general substrate transporter"/>
    <property type="match status" value="1"/>
</dbReference>
<name>A0A6A6GCP7_9PEZI</name>
<feature type="transmembrane region" description="Helical" evidence="7">
    <location>
        <begin position="385"/>
        <end position="408"/>
    </location>
</feature>
<dbReference type="OrthoDB" id="648861at2759"/>
<organism evidence="8 9">
    <name type="scientific">Elsinoe ampelina</name>
    <dbReference type="NCBI Taxonomy" id="302913"/>
    <lineage>
        <taxon>Eukaryota</taxon>
        <taxon>Fungi</taxon>
        <taxon>Dikarya</taxon>
        <taxon>Ascomycota</taxon>
        <taxon>Pezizomycotina</taxon>
        <taxon>Dothideomycetes</taxon>
        <taxon>Dothideomycetidae</taxon>
        <taxon>Myriangiales</taxon>
        <taxon>Elsinoaceae</taxon>
        <taxon>Elsinoe</taxon>
    </lineage>
</organism>
<evidence type="ECO:0000256" key="6">
    <source>
        <dbReference type="ARBA" id="ARBA00023136"/>
    </source>
</evidence>
<keyword evidence="4 7" id="KW-0812">Transmembrane</keyword>
<dbReference type="GO" id="GO:0005381">
    <property type="term" value="F:iron ion transmembrane transporter activity"/>
    <property type="evidence" value="ECO:0007669"/>
    <property type="project" value="UniProtKB-UniRule"/>
</dbReference>
<feature type="transmembrane region" description="Helical" evidence="7">
    <location>
        <begin position="345"/>
        <end position="364"/>
    </location>
</feature>
<feature type="transmembrane region" description="Helical" evidence="7">
    <location>
        <begin position="71"/>
        <end position="93"/>
    </location>
</feature>
<dbReference type="CDD" id="cd17480">
    <property type="entry name" value="MFS_SLC40A1_like"/>
    <property type="match status" value="1"/>
</dbReference>
<dbReference type="Proteomes" id="UP000799538">
    <property type="component" value="Unassembled WGS sequence"/>
</dbReference>
<dbReference type="InterPro" id="IPR036259">
    <property type="entry name" value="MFS_trans_sf"/>
</dbReference>
<keyword evidence="6 7" id="KW-0472">Membrane</keyword>
<dbReference type="GO" id="GO:0016020">
    <property type="term" value="C:membrane"/>
    <property type="evidence" value="ECO:0007669"/>
    <property type="project" value="UniProtKB-SubCell"/>
</dbReference>
<feature type="transmembrane region" description="Helical" evidence="7">
    <location>
        <begin position="99"/>
        <end position="117"/>
    </location>
</feature>
<evidence type="ECO:0000256" key="1">
    <source>
        <dbReference type="ARBA" id="ARBA00004141"/>
    </source>
</evidence>
<keyword evidence="5 7" id="KW-1133">Transmembrane helix</keyword>
<keyword evidence="7" id="KW-0406">Ion transport</keyword>
<protein>
    <recommendedName>
        <fullName evidence="7">Solute carrier family 40 member</fullName>
    </recommendedName>
</protein>
<dbReference type="Pfam" id="PF06963">
    <property type="entry name" value="FPN1"/>
    <property type="match status" value="1"/>
</dbReference>
<proteinExistence type="inferred from homology"/>
<evidence type="ECO:0000313" key="9">
    <source>
        <dbReference type="Proteomes" id="UP000799538"/>
    </source>
</evidence>
<evidence type="ECO:0000256" key="4">
    <source>
        <dbReference type="ARBA" id="ARBA00022692"/>
    </source>
</evidence>
<feature type="transmembrane region" description="Helical" evidence="7">
    <location>
        <begin position="283"/>
        <end position="309"/>
    </location>
</feature>
<feature type="transmembrane region" description="Helical" evidence="7">
    <location>
        <begin position="253"/>
        <end position="271"/>
    </location>
</feature>
<feature type="transmembrane region" description="Helical" evidence="7">
    <location>
        <begin position="414"/>
        <end position="434"/>
    </location>
</feature>
<dbReference type="AlphaFoldDB" id="A0A6A6GCP7"/>
<keyword evidence="9" id="KW-1185">Reference proteome</keyword>
<dbReference type="Gene3D" id="1.20.1250.20">
    <property type="entry name" value="MFS general substrate transporter like domains"/>
    <property type="match status" value="1"/>
</dbReference>
<evidence type="ECO:0000256" key="7">
    <source>
        <dbReference type="RuleBase" id="RU365065"/>
    </source>
</evidence>
<evidence type="ECO:0000256" key="5">
    <source>
        <dbReference type="ARBA" id="ARBA00022989"/>
    </source>
</evidence>
<accession>A0A6A6GCP7</accession>
<gene>
    <name evidence="8" type="ORF">BDZ85DRAFT_274226</name>
</gene>
<comment type="subcellular location">
    <subcellularLocation>
        <location evidence="1 7">Membrane</location>
        <topology evidence="1 7">Multi-pass membrane protein</topology>
    </subcellularLocation>
</comment>
<sequence>MTSTKRKLYVSHSLAAWNSRMFEFGAVLFLSTIYPNTLLPASVYALARSLAAVLLSTWLGKIVDTKSRISVVRISIVGQRVSVIVSCGLIYLLDRLRGPAGLTPWLLLAILSLLACVEKLSATMNTIAIERDWVVVVAAGSTEDLRAMNSTMRRIDLTCKLVAPLLIAFIHGWSPKIGYLATFAIALLSVPTEYLLIARVHRACPALQRLPPSTTGSSGSPSSSKLLSHLSSWLSTALSSTTSDLHYYTTHRAFLPSVSLALLYLTVLSFGGQMINYLVSRTLASLTIGLLRTTSALFEISATFIAPLLMSRIGPVRSGIWLLNWQLFCLAIATATMWVQDLAIGGLWLFLPAVMLSRAGLWGFDLSAQVLIQEEVEAEGRGRFSAIEAGFQNLFEMLAFATTIIWARPEEFKVPALISAGSTAGAAVLYALYVRRERGHLFHRSKCFDKRGGGQGYNRLGRGDYELSEA</sequence>
<feature type="transmembrane region" description="Helical" evidence="7">
    <location>
        <begin position="321"/>
        <end position="339"/>
    </location>
</feature>
<evidence type="ECO:0000256" key="2">
    <source>
        <dbReference type="ARBA" id="ARBA00006279"/>
    </source>
</evidence>
<dbReference type="PANTHER" id="PTHR11660:SF57">
    <property type="entry name" value="SOLUTE CARRIER FAMILY 40 MEMBER"/>
    <property type="match status" value="1"/>
</dbReference>
<evidence type="ECO:0000313" key="8">
    <source>
        <dbReference type="EMBL" id="KAF2223150.1"/>
    </source>
</evidence>
<dbReference type="InterPro" id="IPR009716">
    <property type="entry name" value="Ferroportin-1"/>
</dbReference>
<feature type="transmembrane region" description="Helical" evidence="7">
    <location>
        <begin position="179"/>
        <end position="197"/>
    </location>
</feature>
<evidence type="ECO:0000256" key="3">
    <source>
        <dbReference type="ARBA" id="ARBA00022448"/>
    </source>
</evidence>
<dbReference type="PANTHER" id="PTHR11660">
    <property type="entry name" value="SOLUTE CARRIER FAMILY 40 MEMBER"/>
    <property type="match status" value="1"/>
</dbReference>
<reference evidence="9" key="1">
    <citation type="journal article" date="2020" name="Stud. Mycol.">
        <title>101 Dothideomycetes genomes: A test case for predicting lifestyles and emergence of pathogens.</title>
        <authorList>
            <person name="Haridas S."/>
            <person name="Albert R."/>
            <person name="Binder M."/>
            <person name="Bloem J."/>
            <person name="LaButti K."/>
            <person name="Salamov A."/>
            <person name="Andreopoulos B."/>
            <person name="Baker S."/>
            <person name="Barry K."/>
            <person name="Bills G."/>
            <person name="Bluhm B."/>
            <person name="Cannon C."/>
            <person name="Castanera R."/>
            <person name="Culley D."/>
            <person name="Daum C."/>
            <person name="Ezra D."/>
            <person name="Gonzalez J."/>
            <person name="Henrissat B."/>
            <person name="Kuo A."/>
            <person name="Liang C."/>
            <person name="Lipzen A."/>
            <person name="Lutzoni F."/>
            <person name="Magnuson J."/>
            <person name="Mondo S."/>
            <person name="Nolan M."/>
            <person name="Ohm R."/>
            <person name="Pangilinan J."/>
            <person name="Park H.-J."/>
            <person name="Ramirez L."/>
            <person name="Alfaro M."/>
            <person name="Sun H."/>
            <person name="Tritt A."/>
            <person name="Yoshinaga Y."/>
            <person name="Zwiers L.-H."/>
            <person name="Turgeon B."/>
            <person name="Goodwin S."/>
            <person name="Spatafora J."/>
            <person name="Crous P."/>
            <person name="Grigoriev I."/>
        </authorList>
    </citation>
    <scope>NUCLEOTIDE SEQUENCE [LARGE SCALE GENOMIC DNA]</scope>
    <source>
        <strain evidence="9">CECT 20119</strain>
    </source>
</reference>
<comment type="function">
    <text evidence="7">May be involved in iron transport and iron homeostasis.</text>
</comment>